<dbReference type="RefSeq" id="XP_068346325.1">
    <property type="nucleotide sequence ID" value="XM_068496374.1"/>
</dbReference>
<dbReference type="AlphaFoldDB" id="A0A1J4J7K4"/>
<gene>
    <name evidence="1" type="ORF">TRFO_12004</name>
</gene>
<comment type="caution">
    <text evidence="1">The sequence shown here is derived from an EMBL/GenBank/DDBJ whole genome shotgun (WGS) entry which is preliminary data.</text>
</comment>
<sequence>MMKFFIHDFKDDINLFFQNYTYINNGWFPKENPVDTSEPNANGKQIKLKEQENDDQLFDCFWDETVLFGDFAENNILDDFDDMESLNCL</sequence>
<evidence type="ECO:0000313" key="2">
    <source>
        <dbReference type="Proteomes" id="UP000179807"/>
    </source>
</evidence>
<evidence type="ECO:0000313" key="1">
    <source>
        <dbReference type="EMBL" id="OHS93188.1"/>
    </source>
</evidence>
<organism evidence="1 2">
    <name type="scientific">Tritrichomonas foetus</name>
    <dbReference type="NCBI Taxonomy" id="1144522"/>
    <lineage>
        <taxon>Eukaryota</taxon>
        <taxon>Metamonada</taxon>
        <taxon>Parabasalia</taxon>
        <taxon>Tritrichomonadida</taxon>
        <taxon>Tritrichomonadidae</taxon>
        <taxon>Tritrichomonas</taxon>
    </lineage>
</organism>
<keyword evidence="2" id="KW-1185">Reference proteome</keyword>
<accession>A0A1J4J7K4</accession>
<dbReference type="Proteomes" id="UP000179807">
    <property type="component" value="Unassembled WGS sequence"/>
</dbReference>
<dbReference type="EMBL" id="MLAK01001426">
    <property type="protein sequence ID" value="OHS93188.1"/>
    <property type="molecule type" value="Genomic_DNA"/>
</dbReference>
<dbReference type="GeneID" id="94831078"/>
<dbReference type="VEuPathDB" id="TrichDB:TRFO_12004"/>
<reference evidence="1" key="1">
    <citation type="submission" date="2016-10" db="EMBL/GenBank/DDBJ databases">
        <authorList>
            <person name="Benchimol M."/>
            <person name="Almeida L.G."/>
            <person name="Vasconcelos A.T."/>
            <person name="Perreira-Neves A."/>
            <person name="Rosa I.A."/>
            <person name="Tasca T."/>
            <person name="Bogo M.R."/>
            <person name="de Souza W."/>
        </authorList>
    </citation>
    <scope>NUCLEOTIDE SEQUENCE [LARGE SCALE GENOMIC DNA]</scope>
    <source>
        <strain evidence="1">K</strain>
    </source>
</reference>
<protein>
    <submittedName>
        <fullName evidence="1">Uncharacterized protein</fullName>
    </submittedName>
</protein>
<name>A0A1J4J7K4_9EUKA</name>
<proteinExistence type="predicted"/>